<dbReference type="PANTHER" id="PTHR30616:SF2">
    <property type="entry name" value="PURINE NUCLEOSIDE PHOSPHORYLASE LACC1"/>
    <property type="match status" value="1"/>
</dbReference>
<dbReference type="Proteomes" id="UP000294919">
    <property type="component" value="Unassembled WGS sequence"/>
</dbReference>
<evidence type="ECO:0000256" key="5">
    <source>
        <dbReference type="ARBA" id="ARBA00022723"/>
    </source>
</evidence>
<dbReference type="InterPro" id="IPR011324">
    <property type="entry name" value="Cytotoxic_necrot_fac-like_cat"/>
</dbReference>
<dbReference type="CDD" id="cd16833">
    <property type="entry name" value="YfiH"/>
    <property type="match status" value="1"/>
</dbReference>
<evidence type="ECO:0000256" key="8">
    <source>
        <dbReference type="ARBA" id="ARBA00047989"/>
    </source>
</evidence>
<protein>
    <recommendedName>
        <fullName evidence="11">Purine nucleoside phosphorylase</fullName>
    </recommendedName>
</protein>
<dbReference type="RefSeq" id="WP_207669602.1">
    <property type="nucleotide sequence ID" value="NZ_SLWV01000002.1"/>
</dbReference>
<comment type="catalytic activity">
    <reaction evidence="1">
        <text>inosine + phosphate = alpha-D-ribose 1-phosphate + hypoxanthine</text>
        <dbReference type="Rhea" id="RHEA:27646"/>
        <dbReference type="ChEBI" id="CHEBI:17368"/>
        <dbReference type="ChEBI" id="CHEBI:17596"/>
        <dbReference type="ChEBI" id="CHEBI:43474"/>
        <dbReference type="ChEBI" id="CHEBI:57720"/>
        <dbReference type="EC" id="2.4.2.1"/>
    </reaction>
    <physiologicalReaction direction="left-to-right" evidence="1">
        <dbReference type="Rhea" id="RHEA:27647"/>
    </physiologicalReaction>
</comment>
<keyword evidence="7" id="KW-0862">Zinc</keyword>
<evidence type="ECO:0000256" key="6">
    <source>
        <dbReference type="ARBA" id="ARBA00022801"/>
    </source>
</evidence>
<keyword evidence="5" id="KW-0479">Metal-binding</keyword>
<comment type="catalytic activity">
    <reaction evidence="10">
        <text>S-methyl-5'-thioadenosine + phosphate = 5-(methylsulfanyl)-alpha-D-ribose 1-phosphate + adenine</text>
        <dbReference type="Rhea" id="RHEA:11852"/>
        <dbReference type="ChEBI" id="CHEBI:16708"/>
        <dbReference type="ChEBI" id="CHEBI:17509"/>
        <dbReference type="ChEBI" id="CHEBI:43474"/>
        <dbReference type="ChEBI" id="CHEBI:58533"/>
        <dbReference type="EC" id="2.4.2.28"/>
    </reaction>
    <physiologicalReaction direction="left-to-right" evidence="10">
        <dbReference type="Rhea" id="RHEA:11853"/>
    </physiologicalReaction>
</comment>
<keyword evidence="4" id="KW-0808">Transferase</keyword>
<comment type="catalytic activity">
    <reaction evidence="9">
        <text>adenosine + phosphate = alpha-D-ribose 1-phosphate + adenine</text>
        <dbReference type="Rhea" id="RHEA:27642"/>
        <dbReference type="ChEBI" id="CHEBI:16335"/>
        <dbReference type="ChEBI" id="CHEBI:16708"/>
        <dbReference type="ChEBI" id="CHEBI:43474"/>
        <dbReference type="ChEBI" id="CHEBI:57720"/>
        <dbReference type="EC" id="2.4.2.1"/>
    </reaction>
    <physiologicalReaction direction="left-to-right" evidence="9">
        <dbReference type="Rhea" id="RHEA:27643"/>
    </physiologicalReaction>
</comment>
<comment type="function">
    <text evidence="2">Purine nucleoside enzyme that catalyzes the phosphorolysis of adenosine and inosine nucleosides, yielding D-ribose 1-phosphate and the respective free bases, adenine and hypoxanthine. Also catalyzes the phosphorolysis of S-methyl-5'-thioadenosine into adenine and S-methyl-5-thio-alpha-D-ribose 1-phosphate. Also has adenosine deaminase activity.</text>
</comment>
<name>A0A4V2SCG7_9FIRM</name>
<dbReference type="GO" id="GO:0016787">
    <property type="term" value="F:hydrolase activity"/>
    <property type="evidence" value="ECO:0007669"/>
    <property type="project" value="UniProtKB-KW"/>
</dbReference>
<comment type="caution">
    <text evidence="12">The sequence shown here is derived from an EMBL/GenBank/DDBJ whole genome shotgun (WGS) entry which is preliminary data.</text>
</comment>
<evidence type="ECO:0000313" key="12">
    <source>
        <dbReference type="EMBL" id="TCO79290.1"/>
    </source>
</evidence>
<keyword evidence="13" id="KW-1185">Reference proteome</keyword>
<dbReference type="PANTHER" id="PTHR30616">
    <property type="entry name" value="UNCHARACTERIZED PROTEIN YFIH"/>
    <property type="match status" value="1"/>
</dbReference>
<sequence>MNYFKEHTGKNGVVYFSVPSFDETGMAKNCFTSRIGGVSTGEYSALNLGLKTEDKEENIIENYRRICEALEISTNDLVCSDQIHKDYIKIVTKEDCGKGIMRDRGIVGIDALITNVPKVALATVYADCVPIFLLDPKHKVIALAHAGWRGTVLKIGKKVVKKMKETFGSNPKDCIAAIGPAIGKCCYETDQSVIDQFEENFTNMNQCIVPKGKNKYMLDLWQVNKITLEEIGVLETNITMSNMCTVCNKEKLFSHRGDQGLTGRMAAIMALR</sequence>
<dbReference type="Gene3D" id="3.60.140.10">
    <property type="entry name" value="CNF1/YfiH-like putative cysteine hydrolases"/>
    <property type="match status" value="1"/>
</dbReference>
<accession>A0A4V2SCG7</accession>
<evidence type="ECO:0000256" key="11">
    <source>
        <dbReference type="RuleBase" id="RU361274"/>
    </source>
</evidence>
<evidence type="ECO:0000256" key="3">
    <source>
        <dbReference type="ARBA" id="ARBA00007353"/>
    </source>
</evidence>
<evidence type="ECO:0000256" key="10">
    <source>
        <dbReference type="ARBA" id="ARBA00049893"/>
    </source>
</evidence>
<comment type="similarity">
    <text evidence="3 11">Belongs to the purine nucleoside phosphorylase YfiH/LACC1 family.</text>
</comment>
<evidence type="ECO:0000256" key="4">
    <source>
        <dbReference type="ARBA" id="ARBA00022679"/>
    </source>
</evidence>
<evidence type="ECO:0000256" key="7">
    <source>
        <dbReference type="ARBA" id="ARBA00022833"/>
    </source>
</evidence>
<dbReference type="SUPFAM" id="SSF64438">
    <property type="entry name" value="CNF1/YfiH-like putative cysteine hydrolases"/>
    <property type="match status" value="1"/>
</dbReference>
<dbReference type="GO" id="GO:0017061">
    <property type="term" value="F:S-methyl-5-thioadenosine phosphorylase activity"/>
    <property type="evidence" value="ECO:0007669"/>
    <property type="project" value="UniProtKB-EC"/>
</dbReference>
<evidence type="ECO:0000256" key="9">
    <source>
        <dbReference type="ARBA" id="ARBA00048968"/>
    </source>
</evidence>
<dbReference type="GO" id="GO:0005507">
    <property type="term" value="F:copper ion binding"/>
    <property type="evidence" value="ECO:0007669"/>
    <property type="project" value="TreeGrafter"/>
</dbReference>
<comment type="catalytic activity">
    <reaction evidence="8">
        <text>adenosine + H2O + H(+) = inosine + NH4(+)</text>
        <dbReference type="Rhea" id="RHEA:24408"/>
        <dbReference type="ChEBI" id="CHEBI:15377"/>
        <dbReference type="ChEBI" id="CHEBI:15378"/>
        <dbReference type="ChEBI" id="CHEBI:16335"/>
        <dbReference type="ChEBI" id="CHEBI:17596"/>
        <dbReference type="ChEBI" id="CHEBI:28938"/>
        <dbReference type="EC" id="3.5.4.4"/>
    </reaction>
    <physiologicalReaction direction="left-to-right" evidence="8">
        <dbReference type="Rhea" id="RHEA:24409"/>
    </physiologicalReaction>
</comment>
<reference evidence="12 13" key="1">
    <citation type="submission" date="2019-03" db="EMBL/GenBank/DDBJ databases">
        <title>Genomic Encyclopedia of Type Strains, Phase IV (KMG-IV): sequencing the most valuable type-strain genomes for metagenomic binning, comparative biology and taxonomic classification.</title>
        <authorList>
            <person name="Goeker M."/>
        </authorList>
    </citation>
    <scope>NUCLEOTIDE SEQUENCE [LARGE SCALE GENOMIC DNA]</scope>
    <source>
        <strain evidence="12 13">DSM 102940</strain>
    </source>
</reference>
<dbReference type="Pfam" id="PF02578">
    <property type="entry name" value="Cu-oxidase_4"/>
    <property type="match status" value="1"/>
</dbReference>
<dbReference type="NCBIfam" id="TIGR00726">
    <property type="entry name" value="peptidoglycan editing factor PgeF"/>
    <property type="match status" value="1"/>
</dbReference>
<evidence type="ECO:0000313" key="13">
    <source>
        <dbReference type="Proteomes" id="UP000294919"/>
    </source>
</evidence>
<dbReference type="InterPro" id="IPR003730">
    <property type="entry name" value="Cu_polyphenol_OxRdtase"/>
</dbReference>
<dbReference type="AlphaFoldDB" id="A0A4V2SCG7"/>
<proteinExistence type="inferred from homology"/>
<dbReference type="EMBL" id="SLWV01000002">
    <property type="protein sequence ID" value="TCO79290.1"/>
    <property type="molecule type" value="Genomic_DNA"/>
</dbReference>
<keyword evidence="6" id="KW-0378">Hydrolase</keyword>
<gene>
    <name evidence="12" type="ORF">EV214_1028</name>
</gene>
<dbReference type="InterPro" id="IPR038371">
    <property type="entry name" value="Cu_polyphenol_OxRdtase_sf"/>
</dbReference>
<evidence type="ECO:0000256" key="2">
    <source>
        <dbReference type="ARBA" id="ARBA00003215"/>
    </source>
</evidence>
<evidence type="ECO:0000256" key="1">
    <source>
        <dbReference type="ARBA" id="ARBA00000553"/>
    </source>
</evidence>
<organism evidence="12 13">
    <name type="scientific">Marinisporobacter balticus</name>
    <dbReference type="NCBI Taxonomy" id="2018667"/>
    <lineage>
        <taxon>Bacteria</taxon>
        <taxon>Bacillati</taxon>
        <taxon>Bacillota</taxon>
        <taxon>Clostridia</taxon>
        <taxon>Peptostreptococcales</taxon>
        <taxon>Thermotaleaceae</taxon>
        <taxon>Marinisporobacter</taxon>
    </lineage>
</organism>